<evidence type="ECO:0000259" key="1">
    <source>
        <dbReference type="Pfam" id="PF04909"/>
    </source>
</evidence>
<accession>A0A1G7YBU9</accession>
<dbReference type="Proteomes" id="UP000198607">
    <property type="component" value="Unassembled WGS sequence"/>
</dbReference>
<evidence type="ECO:0000313" key="2">
    <source>
        <dbReference type="EMBL" id="SDG93827.1"/>
    </source>
</evidence>
<dbReference type="PANTHER" id="PTHR35563:SF2">
    <property type="entry name" value="BARREL METAL-DEPENDENT HYDROLASE, PUTATIVE (AFU_ORTHOLOGUE AFUA_1G16240)-RELATED"/>
    <property type="match status" value="1"/>
</dbReference>
<sequence length="298" mass="32499">MDRRQFNLGMLGLGAASTLPLGLAACATGATGEKRAVTGVDTHAHVFHRGLPFVPNRRYTPDYDALPADYLRMLDSNGMSHGVIVPISILGTNNDYTLDVIRQSGGRVRGLAVIDPAKDIGKLDALNAGGIVGIRLNLIGKPVDDMKSSVWRELVATCRRLDWQIEVYDDAARLAQTVTPLLDQGAKVVIDHFGKPDVTQGINDPGFKYLLGLANTRQVWVKLSAPYRSSDAIAADAAPLLLKAFGPERLVWGSDWPHTAFEGKVSHRTLRAQLDGWVPDAEARRIILTETPAKLFRF</sequence>
<dbReference type="EMBL" id="FNCY01000002">
    <property type="protein sequence ID" value="SDG93827.1"/>
    <property type="molecule type" value="Genomic_DNA"/>
</dbReference>
<dbReference type="AlphaFoldDB" id="A0A1G7YBU9"/>
<protein>
    <submittedName>
        <fullName evidence="2">Predicted metal-dependent hydrolase, TIM-barrel fold</fullName>
    </submittedName>
</protein>
<dbReference type="PANTHER" id="PTHR35563">
    <property type="entry name" value="BARREL METAL-DEPENDENT HYDROLASE, PUTATIVE (AFU_ORTHOLOGUE AFUA_1G16240)-RELATED"/>
    <property type="match status" value="1"/>
</dbReference>
<dbReference type="InterPro" id="IPR032466">
    <property type="entry name" value="Metal_Hydrolase"/>
</dbReference>
<dbReference type="GO" id="GO:0016787">
    <property type="term" value="F:hydrolase activity"/>
    <property type="evidence" value="ECO:0007669"/>
    <property type="project" value="UniProtKB-KW"/>
</dbReference>
<dbReference type="Gene3D" id="3.20.20.140">
    <property type="entry name" value="Metal-dependent hydrolases"/>
    <property type="match status" value="1"/>
</dbReference>
<dbReference type="PROSITE" id="PS51257">
    <property type="entry name" value="PROKAR_LIPOPROTEIN"/>
    <property type="match status" value="1"/>
</dbReference>
<dbReference type="STRING" id="83767.SAMN05660652_00954"/>
<keyword evidence="2" id="KW-0378">Hydrolase</keyword>
<name>A0A1G7YBU9_9RHOO</name>
<dbReference type="InterPro" id="IPR052358">
    <property type="entry name" value="Aro_Compnd_Degr_Hydrolases"/>
</dbReference>
<feature type="domain" description="Amidohydrolase-related" evidence="1">
    <location>
        <begin position="40"/>
        <end position="298"/>
    </location>
</feature>
<organism evidence="2 3">
    <name type="scientific">Propionivibrio dicarboxylicus</name>
    <dbReference type="NCBI Taxonomy" id="83767"/>
    <lineage>
        <taxon>Bacteria</taxon>
        <taxon>Pseudomonadati</taxon>
        <taxon>Pseudomonadota</taxon>
        <taxon>Betaproteobacteria</taxon>
        <taxon>Rhodocyclales</taxon>
        <taxon>Rhodocyclaceae</taxon>
        <taxon>Propionivibrio</taxon>
    </lineage>
</organism>
<reference evidence="2 3" key="1">
    <citation type="submission" date="2016-10" db="EMBL/GenBank/DDBJ databases">
        <authorList>
            <person name="de Groot N.N."/>
        </authorList>
    </citation>
    <scope>NUCLEOTIDE SEQUENCE [LARGE SCALE GENOMIC DNA]</scope>
    <source>
        <strain evidence="2 3">DSM 5885</strain>
    </source>
</reference>
<dbReference type="RefSeq" id="WP_091934435.1">
    <property type="nucleotide sequence ID" value="NZ_FNCY01000002.1"/>
</dbReference>
<dbReference type="SUPFAM" id="SSF51556">
    <property type="entry name" value="Metallo-dependent hydrolases"/>
    <property type="match status" value="1"/>
</dbReference>
<proteinExistence type="predicted"/>
<keyword evidence="3" id="KW-1185">Reference proteome</keyword>
<dbReference type="Pfam" id="PF04909">
    <property type="entry name" value="Amidohydro_2"/>
    <property type="match status" value="1"/>
</dbReference>
<dbReference type="InterPro" id="IPR006680">
    <property type="entry name" value="Amidohydro-rel"/>
</dbReference>
<evidence type="ECO:0000313" key="3">
    <source>
        <dbReference type="Proteomes" id="UP000198607"/>
    </source>
</evidence>
<gene>
    <name evidence="2" type="ORF">SAMN05660652_00954</name>
</gene>
<dbReference type="OrthoDB" id="9787654at2"/>